<dbReference type="EMBL" id="LSNE01000010">
    <property type="protein sequence ID" value="KXI27552.1"/>
    <property type="molecule type" value="Genomic_DNA"/>
</dbReference>
<dbReference type="RefSeq" id="WP_068380118.1">
    <property type="nucleotide sequence ID" value="NZ_LSNE01000010.1"/>
</dbReference>
<evidence type="ECO:0008006" key="4">
    <source>
        <dbReference type="Google" id="ProtNLM"/>
    </source>
</evidence>
<reference evidence="3" key="1">
    <citation type="submission" date="2016-02" db="EMBL/GenBank/DDBJ databases">
        <authorList>
            <person name="Schultz-Johansen M."/>
            <person name="Glaring M.A."/>
            <person name="Bech P.K."/>
            <person name="Stougaard P."/>
        </authorList>
    </citation>
    <scope>NUCLEOTIDE SEQUENCE [LARGE SCALE GENOMIC DNA]</scope>
    <source>
        <strain evidence="3">S66</strain>
    </source>
</reference>
<gene>
    <name evidence="2" type="ORF">AX660_00940</name>
</gene>
<keyword evidence="3" id="KW-1185">Reference proteome</keyword>
<evidence type="ECO:0000313" key="3">
    <source>
        <dbReference type="Proteomes" id="UP000070299"/>
    </source>
</evidence>
<dbReference type="OrthoDB" id="6385145at2"/>
<accession>A0A148KMM0</accession>
<proteinExistence type="predicted"/>
<dbReference type="Proteomes" id="UP000070299">
    <property type="component" value="Unassembled WGS sequence"/>
</dbReference>
<keyword evidence="1" id="KW-0732">Signal</keyword>
<dbReference type="InterPro" id="IPR027056">
    <property type="entry name" value="Gluconate_2DH_su3"/>
</dbReference>
<comment type="caution">
    <text evidence="2">The sequence shown here is derived from an EMBL/GenBank/DDBJ whole genome shotgun (WGS) entry which is preliminary data.</text>
</comment>
<dbReference type="AlphaFoldDB" id="A0A148KMM0"/>
<dbReference type="STRING" id="1799789.AX660_00940"/>
<organism evidence="2 3">
    <name type="scientific">Paraglaciecola hydrolytica</name>
    <dbReference type="NCBI Taxonomy" id="1799789"/>
    <lineage>
        <taxon>Bacteria</taxon>
        <taxon>Pseudomonadati</taxon>
        <taxon>Pseudomonadota</taxon>
        <taxon>Gammaproteobacteria</taxon>
        <taxon>Alteromonadales</taxon>
        <taxon>Alteromonadaceae</taxon>
        <taxon>Paraglaciecola</taxon>
    </lineage>
</organism>
<feature type="signal peptide" evidence="1">
    <location>
        <begin position="1"/>
        <end position="25"/>
    </location>
</feature>
<dbReference type="PROSITE" id="PS51257">
    <property type="entry name" value="PROKAR_LIPOPROTEIN"/>
    <property type="match status" value="1"/>
</dbReference>
<dbReference type="Pfam" id="PF13618">
    <property type="entry name" value="Gluconate_2-dh3"/>
    <property type="match status" value="1"/>
</dbReference>
<protein>
    <recommendedName>
        <fullName evidence="4">Twin-arginine translocation pathway signal</fullName>
    </recommendedName>
</protein>
<sequence>MNRRDILKYTAMLTGTALCAPLTSAMLSGCSPQPVVATAGSATPNLHFFSQDDFQLISHIMDVILPKTDSPSATDVGTNLMMDQMFGVVFMPDYQAKFADLFADLRQYLATNKFAELSKDQQVTLLQKLELEDKQSKAYWAYMDIKQQTVAYFLSSEQIAENFLNYLPIPGEYKPCVSLAELGGKAWAI</sequence>
<feature type="chain" id="PRO_5007550220" description="Twin-arginine translocation pathway signal" evidence="1">
    <location>
        <begin position="26"/>
        <end position="189"/>
    </location>
</feature>
<evidence type="ECO:0000313" key="2">
    <source>
        <dbReference type="EMBL" id="KXI27552.1"/>
    </source>
</evidence>
<evidence type="ECO:0000256" key="1">
    <source>
        <dbReference type="SAM" id="SignalP"/>
    </source>
</evidence>
<name>A0A148KMM0_9ALTE</name>